<dbReference type="Pfam" id="PF03835">
    <property type="entry name" value="Rad4"/>
    <property type="match status" value="1"/>
</dbReference>
<dbReference type="SMART" id="SM01031">
    <property type="entry name" value="BHD_2"/>
    <property type="match status" value="1"/>
</dbReference>
<dbReference type="GO" id="GO:0003684">
    <property type="term" value="F:damaged DNA binding"/>
    <property type="evidence" value="ECO:0007669"/>
    <property type="project" value="InterPro"/>
</dbReference>
<dbReference type="InterPro" id="IPR005123">
    <property type="entry name" value="Oxoglu/Fe-dep_dioxygenase_dom"/>
</dbReference>
<evidence type="ECO:0000256" key="4">
    <source>
        <dbReference type="ARBA" id="ARBA00022763"/>
    </source>
</evidence>
<dbReference type="InterPro" id="IPR018328">
    <property type="entry name" value="Rad4_beta-hairpin_dom3"/>
</dbReference>
<dbReference type="InterPro" id="IPR018326">
    <property type="entry name" value="Rad4_beta-hairpin_dom1"/>
</dbReference>
<reference evidence="9" key="2">
    <citation type="submission" date="2022-06" db="UniProtKB">
        <authorList>
            <consortium name="EnsemblMetazoa"/>
        </authorList>
    </citation>
    <scope>IDENTIFICATION</scope>
</reference>
<dbReference type="InterPro" id="IPR004583">
    <property type="entry name" value="DNA_repair_Rad4"/>
</dbReference>
<evidence type="ECO:0000259" key="8">
    <source>
        <dbReference type="PROSITE" id="PS51471"/>
    </source>
</evidence>
<dbReference type="Gene3D" id="3.30.70.2460">
    <property type="entry name" value="Rad4, beta-hairpin domain BHD3"/>
    <property type="match status" value="1"/>
</dbReference>
<dbReference type="GO" id="GO:0071942">
    <property type="term" value="C:XPC complex"/>
    <property type="evidence" value="ECO:0007669"/>
    <property type="project" value="TreeGrafter"/>
</dbReference>
<dbReference type="InterPro" id="IPR042488">
    <property type="entry name" value="Rad4_BHD3_sf"/>
</dbReference>
<evidence type="ECO:0000256" key="1">
    <source>
        <dbReference type="ARBA" id="ARBA00001954"/>
    </source>
</evidence>
<keyword evidence="5" id="KW-0234">DNA repair</keyword>
<dbReference type="GO" id="GO:0006298">
    <property type="term" value="P:mismatch repair"/>
    <property type="evidence" value="ECO:0007669"/>
    <property type="project" value="TreeGrafter"/>
</dbReference>
<organism evidence="9 10">
    <name type="scientific">Onchocerca volvulus</name>
    <dbReference type="NCBI Taxonomy" id="6282"/>
    <lineage>
        <taxon>Eukaryota</taxon>
        <taxon>Metazoa</taxon>
        <taxon>Ecdysozoa</taxon>
        <taxon>Nematoda</taxon>
        <taxon>Chromadorea</taxon>
        <taxon>Rhabditida</taxon>
        <taxon>Spirurina</taxon>
        <taxon>Spiruromorpha</taxon>
        <taxon>Filarioidea</taxon>
        <taxon>Onchocercidae</taxon>
        <taxon>Onchocerca</taxon>
    </lineage>
</organism>
<keyword evidence="6" id="KW-0539">Nucleus</keyword>
<dbReference type="PANTHER" id="PTHR12135:SF0">
    <property type="entry name" value="DNA REPAIR PROTEIN COMPLEMENTING XP-C CELLS"/>
    <property type="match status" value="1"/>
</dbReference>
<dbReference type="Pfam" id="PF10403">
    <property type="entry name" value="BHD_1"/>
    <property type="match status" value="1"/>
</dbReference>
<proteinExistence type="inferred from homology"/>
<sequence>MKSTAKRRSERLQCKSKLALAKKECTKNVDISVNDENNSSFKQGNSKSTENTAKKFKKQKTRKRKVSISSDDTVDSNISEDEWEEVDFAEPTNYEAHCDGTVEVTIRGAKPIETEESKWAKFIRQQVNRKIRERQINCHKMHLLCYIAHLRIWTRALIQHETLTSLCLSLIPEGYITAAKHEFDVAIAERFMKWFRSAFQFTEKKFISKNGLCNSQIKRLEDLIGERAYEDDKDLASLLFLCLLSLKQCTRLCLSCQPITQKLTMNMLRSEHTETFVKKNIDNNDNSAIWEKKLYEVTKKIKIKADDCSDHSDVKKCQVRKRANIKKLKGNIENNSDQIASTSKKNMASERNYWVEYWDRTNARWICMDPWYGFVDMPESLEANATASMHYVVCIDNSKFYAMNMGMRDVTARYASKFLSAEIRRLRVDSSWWTDTLKIYRSKNRKRERVEDVEMHNELLSKPKPATVAEYKNHPLYVLKKDILKYEAIYPEDQAPIGRIRGIDIYPRSSVFHLDGALNWIKQARMVKAGEKPYKVVKGRTNPRVVSQLRESRSLELFGYWQTEPYVPPKVVNGRIPRNEFGNLYVYKSSMVPEGCVHLRLSGLTAISRQLDIDCVPAVVGWEFHKGGNHPIIEGCVILKKHERILREAWKEFYEKKEIAAKKRQTERALKNWRRLVKGMLTMKKVRAKFLVVNHRSMQVDEKLEKKEDEIAAVDDTALSWPQTIFNFPDSSDSWQLRLTPKEAAAKIVVAIIGLAIGAYAVASVYKPLQMEHKSDLPAIYFVSICRDFRTNWICARVNYCATIKGNMMNVSNKLSTKKTNEDLTDVDDGGGYRDHSPSDSLFKRTFKFYKRHDVVPNFSEVLDLRSSLSSHGVVCSKFEPVVAPSDIISIKLGFRPVSKWTVSTIAHRPGMIMLNDIFEPVSHLQWIKRSLFVYAEPPGFTNVGLKVPKVRNVFKEYGKQLRWSTLGLHYDWATKIYPLEGESLPEELVSLSDVLSQALGIGPMYADAAIINFYSRKSTLAPHVDRSERKLSSPLISLSFGQTAIYLAGGTNLDDPIDAFYIRSGDVLVVYGPQRLIYHAVPRIIQDKQFEDKDQPEEIVKYANENRINITLRQVDEHK</sequence>
<name>A0A8R1XPM6_ONCVO</name>
<dbReference type="SUPFAM" id="SSF54001">
    <property type="entry name" value="Cysteine proteinases"/>
    <property type="match status" value="1"/>
</dbReference>
<keyword evidence="4" id="KW-0227">DNA damage</keyword>
<dbReference type="GO" id="GO:0000111">
    <property type="term" value="C:nucleotide-excision repair factor 2 complex"/>
    <property type="evidence" value="ECO:0007669"/>
    <property type="project" value="TreeGrafter"/>
</dbReference>
<protein>
    <submittedName>
        <fullName evidence="9">Fe2OG dioxygenase domain-containing protein</fullName>
    </submittedName>
</protein>
<dbReference type="SUPFAM" id="SSF51197">
    <property type="entry name" value="Clavaminate synthase-like"/>
    <property type="match status" value="1"/>
</dbReference>
<dbReference type="OMA" id="AQNARDY"/>
<dbReference type="Pfam" id="PF10404">
    <property type="entry name" value="BHD_2"/>
    <property type="match status" value="1"/>
</dbReference>
<dbReference type="Pfam" id="PF13532">
    <property type="entry name" value="2OG-FeII_Oxy_2"/>
    <property type="match status" value="1"/>
</dbReference>
<evidence type="ECO:0000256" key="3">
    <source>
        <dbReference type="ARBA" id="ARBA00009525"/>
    </source>
</evidence>
<dbReference type="Gene3D" id="2.60.120.590">
    <property type="entry name" value="Alpha-ketoglutarate-dependent dioxygenase AlkB-like"/>
    <property type="match status" value="1"/>
</dbReference>
<accession>A0A8R1XPM6</accession>
<dbReference type="GO" id="GO:0005737">
    <property type="term" value="C:cytoplasm"/>
    <property type="evidence" value="ECO:0007669"/>
    <property type="project" value="TreeGrafter"/>
</dbReference>
<dbReference type="InterPro" id="IPR037151">
    <property type="entry name" value="AlkB-like_sf"/>
</dbReference>
<evidence type="ECO:0000256" key="6">
    <source>
        <dbReference type="ARBA" id="ARBA00023242"/>
    </source>
</evidence>
<dbReference type="AlphaFoldDB" id="A0A8R1XPM6"/>
<feature type="compositionally biased region" description="Polar residues" evidence="7">
    <location>
        <begin position="29"/>
        <end position="51"/>
    </location>
</feature>
<dbReference type="InterPro" id="IPR036985">
    <property type="entry name" value="Transglutaminase-like_sf"/>
</dbReference>
<dbReference type="Pfam" id="PF10405">
    <property type="entry name" value="BHD_3"/>
    <property type="match status" value="1"/>
</dbReference>
<feature type="region of interest" description="Disordered" evidence="7">
    <location>
        <begin position="29"/>
        <end position="76"/>
    </location>
</feature>
<dbReference type="GO" id="GO:0006289">
    <property type="term" value="P:nucleotide-excision repair"/>
    <property type="evidence" value="ECO:0007669"/>
    <property type="project" value="InterPro"/>
</dbReference>
<evidence type="ECO:0000313" key="10">
    <source>
        <dbReference type="Proteomes" id="UP000024404"/>
    </source>
</evidence>
<reference evidence="10" key="1">
    <citation type="submission" date="2013-10" db="EMBL/GenBank/DDBJ databases">
        <title>Genome sequencing of Onchocerca volvulus.</title>
        <authorList>
            <person name="Cotton J."/>
            <person name="Tsai J."/>
            <person name="Stanley E."/>
            <person name="Tracey A."/>
            <person name="Holroyd N."/>
            <person name="Lustigman S."/>
            <person name="Berriman M."/>
        </authorList>
    </citation>
    <scope>NUCLEOTIDE SEQUENCE</scope>
</reference>
<dbReference type="EMBL" id="CMVM020000367">
    <property type="status" value="NOT_ANNOTATED_CDS"/>
    <property type="molecule type" value="Genomic_DNA"/>
</dbReference>
<dbReference type="PANTHER" id="PTHR12135">
    <property type="entry name" value="DNA REPAIR PROTEIN XP-C / RAD4"/>
    <property type="match status" value="1"/>
</dbReference>
<dbReference type="GO" id="GO:0003697">
    <property type="term" value="F:single-stranded DNA binding"/>
    <property type="evidence" value="ECO:0007669"/>
    <property type="project" value="TreeGrafter"/>
</dbReference>
<dbReference type="Proteomes" id="UP000024404">
    <property type="component" value="Unassembled WGS sequence"/>
</dbReference>
<dbReference type="InterPro" id="IPR027450">
    <property type="entry name" value="AlkB-like"/>
</dbReference>
<feature type="compositionally biased region" description="Basic residues" evidence="7">
    <location>
        <begin position="54"/>
        <end position="66"/>
    </location>
</feature>
<dbReference type="SMART" id="SM01032">
    <property type="entry name" value="BHD_3"/>
    <property type="match status" value="1"/>
</dbReference>
<comment type="similarity">
    <text evidence="3">Belongs to the XPC family.</text>
</comment>
<dbReference type="InterPro" id="IPR018325">
    <property type="entry name" value="Rad4/PNGase_transGLS-fold"/>
</dbReference>
<dbReference type="FunFam" id="3.30.70.2460:FF:000001">
    <property type="entry name" value="DNA repair protein Rad4 family"/>
    <property type="match status" value="1"/>
</dbReference>
<dbReference type="Gene3D" id="3.90.260.10">
    <property type="entry name" value="Transglutaminase-like"/>
    <property type="match status" value="1"/>
</dbReference>
<dbReference type="SMART" id="SM01030">
    <property type="entry name" value="BHD_1"/>
    <property type="match status" value="1"/>
</dbReference>
<dbReference type="InterPro" id="IPR038765">
    <property type="entry name" value="Papain-like_cys_pep_sf"/>
</dbReference>
<dbReference type="PROSITE" id="PS51471">
    <property type="entry name" value="FE2OG_OXY"/>
    <property type="match status" value="1"/>
</dbReference>
<evidence type="ECO:0000313" key="9">
    <source>
        <dbReference type="EnsemblMetazoa" id="OVOC11468.1"/>
    </source>
</evidence>
<evidence type="ECO:0000256" key="2">
    <source>
        <dbReference type="ARBA" id="ARBA00004123"/>
    </source>
</evidence>
<dbReference type="EnsemblMetazoa" id="OVOC11468.1">
    <property type="protein sequence ID" value="OVOC11468.1"/>
    <property type="gene ID" value="WBGene00248277"/>
</dbReference>
<dbReference type="InterPro" id="IPR018327">
    <property type="entry name" value="BHD_2"/>
</dbReference>
<feature type="domain" description="Fe2OG dioxygenase" evidence="8">
    <location>
        <begin position="1006"/>
        <end position="1117"/>
    </location>
</feature>
<evidence type="ECO:0000256" key="5">
    <source>
        <dbReference type="ARBA" id="ARBA00023204"/>
    </source>
</evidence>
<comment type="subcellular location">
    <subcellularLocation>
        <location evidence="2">Nucleus</location>
    </subcellularLocation>
</comment>
<dbReference type="Gene3D" id="2.20.20.110">
    <property type="entry name" value="Rad4, beta-hairpin domain BHD1"/>
    <property type="match status" value="1"/>
</dbReference>
<comment type="cofactor">
    <cofactor evidence="1">
        <name>Fe(2+)</name>
        <dbReference type="ChEBI" id="CHEBI:29033"/>
    </cofactor>
</comment>
<evidence type="ECO:0000256" key="7">
    <source>
        <dbReference type="SAM" id="MobiDB-lite"/>
    </source>
</evidence>
<keyword evidence="10" id="KW-1185">Reference proteome</keyword>